<dbReference type="EC" id="6.1.1.10" evidence="4"/>
<dbReference type="PANTHER" id="PTHR11586:SF37">
    <property type="entry name" value="TRNA-BINDING DOMAIN-CONTAINING PROTEIN"/>
    <property type="match status" value="1"/>
</dbReference>
<keyword evidence="13" id="KW-0030">Aminoacyl-tRNA synthetase</keyword>
<dbReference type="GO" id="GO:0005524">
    <property type="term" value="F:ATP binding"/>
    <property type="evidence" value="ECO:0007669"/>
    <property type="project" value="UniProtKB-KW"/>
</dbReference>
<dbReference type="AlphaFoldDB" id="A0A2R6BF20"/>
<dbReference type="PANTHER" id="PTHR11586">
    <property type="entry name" value="TRNA-AMINOACYLATION COFACTOR ARC1 FAMILY MEMBER"/>
    <property type="match status" value="1"/>
</dbReference>
<evidence type="ECO:0000313" key="17">
    <source>
        <dbReference type="EMBL" id="PSN97242.1"/>
    </source>
</evidence>
<keyword evidence="6" id="KW-0963">Cytoplasm</keyword>
<evidence type="ECO:0000256" key="3">
    <source>
        <dbReference type="ARBA" id="ARBA00011738"/>
    </source>
</evidence>
<feature type="domain" description="TRNA-binding" evidence="16">
    <location>
        <begin position="60"/>
        <end position="160"/>
    </location>
</feature>
<keyword evidence="8 17" id="KW-0436">Ligase</keyword>
<dbReference type="PROSITE" id="PS50886">
    <property type="entry name" value="TRBD"/>
    <property type="match status" value="1"/>
</dbReference>
<comment type="function">
    <text evidence="1">Is required not only for elongation of protein synthesis but also for the initiation of all mRNA translation through initiator tRNA(fMet) aminoacylation.</text>
</comment>
<protein>
    <recommendedName>
        <fullName evidence="5">Methionine--tRNA ligase</fullName>
        <ecNumber evidence="4">6.1.1.10</ecNumber>
    </recommendedName>
    <alternativeName>
        <fullName evidence="14">Methionyl-tRNA synthetase</fullName>
    </alternativeName>
</protein>
<evidence type="ECO:0000259" key="16">
    <source>
        <dbReference type="PROSITE" id="PS50886"/>
    </source>
</evidence>
<keyword evidence="10" id="KW-0067">ATP-binding</keyword>
<evidence type="ECO:0000256" key="6">
    <source>
        <dbReference type="ARBA" id="ARBA00022490"/>
    </source>
</evidence>
<dbReference type="EMBL" id="NEXM01000066">
    <property type="protein sequence ID" value="PSN97242.1"/>
    <property type="molecule type" value="Genomic_DNA"/>
</dbReference>
<evidence type="ECO:0000256" key="10">
    <source>
        <dbReference type="ARBA" id="ARBA00022840"/>
    </source>
</evidence>
<keyword evidence="12" id="KW-0648">Protein biosynthesis</keyword>
<evidence type="ECO:0000256" key="13">
    <source>
        <dbReference type="ARBA" id="ARBA00023146"/>
    </source>
</evidence>
<dbReference type="GO" id="GO:0000049">
    <property type="term" value="F:tRNA binding"/>
    <property type="evidence" value="ECO:0007669"/>
    <property type="project" value="UniProtKB-KW"/>
</dbReference>
<reference evidence="17 18" key="1">
    <citation type="submission" date="2017-04" db="EMBL/GenBank/DDBJ databases">
        <title>Novel microbial lineages endemic to geothermal iron-oxide mats fill important gaps in the evolutionary history of Archaea.</title>
        <authorList>
            <person name="Jay Z.J."/>
            <person name="Beam J.P."/>
            <person name="Dlakic M."/>
            <person name="Rusch D.B."/>
            <person name="Kozubal M.A."/>
            <person name="Inskeep W.P."/>
        </authorList>
    </citation>
    <scope>NUCLEOTIDE SEQUENCE [LARGE SCALE GENOMIC DNA]</scope>
    <source>
        <strain evidence="17">ECH_B_SAG-F08</strain>
    </source>
</reference>
<evidence type="ECO:0000256" key="8">
    <source>
        <dbReference type="ARBA" id="ARBA00022598"/>
    </source>
</evidence>
<accession>A0A2R6BF20</accession>
<comment type="caution">
    <text evidence="17">The sequence shown here is derived from an EMBL/GenBank/DDBJ whole genome shotgun (WGS) entry which is preliminary data.</text>
</comment>
<name>A0A2R6BF20_9ARCH</name>
<keyword evidence="7" id="KW-0820">tRNA-binding</keyword>
<dbReference type="Proteomes" id="UP000240381">
    <property type="component" value="Unassembled WGS sequence"/>
</dbReference>
<evidence type="ECO:0000256" key="9">
    <source>
        <dbReference type="ARBA" id="ARBA00022741"/>
    </source>
</evidence>
<evidence type="ECO:0000256" key="15">
    <source>
        <dbReference type="ARBA" id="ARBA00047364"/>
    </source>
</evidence>
<evidence type="ECO:0000256" key="4">
    <source>
        <dbReference type="ARBA" id="ARBA00012838"/>
    </source>
</evidence>
<organism evidence="17 18">
    <name type="scientific">Candidatus Marsarchaeota G2 archaeon ECH_B_SAG-F08</name>
    <dbReference type="NCBI Taxonomy" id="1978165"/>
    <lineage>
        <taxon>Archaea</taxon>
        <taxon>Candidatus Marsarchaeota</taxon>
        <taxon>Candidatus Marsarchaeota group 2</taxon>
    </lineage>
</organism>
<comment type="catalytic activity">
    <reaction evidence="15">
        <text>tRNA(Met) + L-methionine + ATP = L-methionyl-tRNA(Met) + AMP + diphosphate</text>
        <dbReference type="Rhea" id="RHEA:13481"/>
        <dbReference type="Rhea" id="RHEA-COMP:9667"/>
        <dbReference type="Rhea" id="RHEA-COMP:9698"/>
        <dbReference type="ChEBI" id="CHEBI:30616"/>
        <dbReference type="ChEBI" id="CHEBI:33019"/>
        <dbReference type="ChEBI" id="CHEBI:57844"/>
        <dbReference type="ChEBI" id="CHEBI:78442"/>
        <dbReference type="ChEBI" id="CHEBI:78530"/>
        <dbReference type="ChEBI" id="CHEBI:456215"/>
        <dbReference type="EC" id="6.1.1.10"/>
    </reaction>
</comment>
<dbReference type="InterPro" id="IPR004495">
    <property type="entry name" value="Met-tRNA-synth_bsu_C"/>
</dbReference>
<dbReference type="SUPFAM" id="SSF50249">
    <property type="entry name" value="Nucleic acid-binding proteins"/>
    <property type="match status" value="1"/>
</dbReference>
<sequence length="160" mass="17735">MWQLLTGQTSLPQRPFEELKTTLEGTKILEPKPVFQKIDDKTIKTLLPVETQKTQVTLQDFQKLDIRVAQVLEASKIPNSKKLLKLTVKIGNEIKTIVSGIADQYEPQSLIGKKIVVLNNLQPAEFMGVKSEAMLLAAEDNGSVSLLTVMRDIADGSPVH</sequence>
<dbReference type="InterPro" id="IPR002547">
    <property type="entry name" value="tRNA-bd_dom"/>
</dbReference>
<evidence type="ECO:0000256" key="11">
    <source>
        <dbReference type="ARBA" id="ARBA00022884"/>
    </source>
</evidence>
<dbReference type="CDD" id="cd02800">
    <property type="entry name" value="tRNA_bind_EcMetRS_like"/>
    <property type="match status" value="1"/>
</dbReference>
<evidence type="ECO:0000256" key="5">
    <source>
        <dbReference type="ARBA" id="ARBA00018753"/>
    </source>
</evidence>
<evidence type="ECO:0000256" key="2">
    <source>
        <dbReference type="ARBA" id="ARBA00004496"/>
    </source>
</evidence>
<dbReference type="FunFam" id="2.40.50.140:FF:000042">
    <property type="entry name" value="Methionine--tRNA ligase"/>
    <property type="match status" value="1"/>
</dbReference>
<evidence type="ECO:0000256" key="14">
    <source>
        <dbReference type="ARBA" id="ARBA00030904"/>
    </source>
</evidence>
<dbReference type="InterPro" id="IPR012340">
    <property type="entry name" value="NA-bd_OB-fold"/>
</dbReference>
<evidence type="ECO:0000256" key="1">
    <source>
        <dbReference type="ARBA" id="ARBA00003314"/>
    </source>
</evidence>
<dbReference type="Gene3D" id="2.40.50.140">
    <property type="entry name" value="Nucleic acid-binding proteins"/>
    <property type="match status" value="1"/>
</dbReference>
<keyword evidence="9" id="KW-0547">Nucleotide-binding</keyword>
<proteinExistence type="predicted"/>
<dbReference type="Pfam" id="PF01588">
    <property type="entry name" value="tRNA_bind"/>
    <property type="match status" value="1"/>
</dbReference>
<comment type="subcellular location">
    <subcellularLocation>
        <location evidence="2">Cytoplasm</location>
    </subcellularLocation>
</comment>
<dbReference type="GO" id="GO:0005737">
    <property type="term" value="C:cytoplasm"/>
    <property type="evidence" value="ECO:0007669"/>
    <property type="project" value="UniProtKB-SubCell"/>
</dbReference>
<dbReference type="NCBIfam" id="TIGR00399">
    <property type="entry name" value="metG_C_term"/>
    <property type="match status" value="1"/>
</dbReference>
<dbReference type="GO" id="GO:0004825">
    <property type="term" value="F:methionine-tRNA ligase activity"/>
    <property type="evidence" value="ECO:0007669"/>
    <property type="project" value="UniProtKB-EC"/>
</dbReference>
<dbReference type="GO" id="GO:0006431">
    <property type="term" value="P:methionyl-tRNA aminoacylation"/>
    <property type="evidence" value="ECO:0007669"/>
    <property type="project" value="InterPro"/>
</dbReference>
<keyword evidence="11" id="KW-0694">RNA-binding</keyword>
<gene>
    <name evidence="17" type="ORF">B9Q11_04645</name>
</gene>
<dbReference type="InterPro" id="IPR051270">
    <property type="entry name" value="Tyrosine-tRNA_ligase_regulator"/>
</dbReference>
<evidence type="ECO:0000313" key="18">
    <source>
        <dbReference type="Proteomes" id="UP000240381"/>
    </source>
</evidence>
<comment type="subunit">
    <text evidence="3">Homodimer.</text>
</comment>
<evidence type="ECO:0000256" key="7">
    <source>
        <dbReference type="ARBA" id="ARBA00022555"/>
    </source>
</evidence>
<evidence type="ECO:0000256" key="12">
    <source>
        <dbReference type="ARBA" id="ARBA00022917"/>
    </source>
</evidence>